<dbReference type="InterPro" id="IPR012795">
    <property type="entry name" value="tRNA_Ile_lys_synt_N"/>
</dbReference>
<dbReference type="EMBL" id="AZEA01000012">
    <property type="protein sequence ID" value="KRK88141.1"/>
    <property type="molecule type" value="Genomic_DNA"/>
</dbReference>
<dbReference type="GO" id="GO:0005737">
    <property type="term" value="C:cytoplasm"/>
    <property type="evidence" value="ECO:0007669"/>
    <property type="project" value="UniProtKB-SubCell"/>
</dbReference>
<comment type="subcellular location">
    <subcellularLocation>
        <location evidence="1 8">Cytoplasm</location>
    </subcellularLocation>
</comment>
<dbReference type="OrthoDB" id="9807403at2"/>
<evidence type="ECO:0000256" key="5">
    <source>
        <dbReference type="ARBA" id="ARBA00022741"/>
    </source>
</evidence>
<comment type="similarity">
    <text evidence="8">Belongs to the tRNA(Ile)-lysidine synthase family.</text>
</comment>
<keyword evidence="11" id="KW-1185">Reference proteome</keyword>
<sequence length="471" mass="53753">MDLQAQFNLIVKQKDWWQAGEKVVIAVSTGVDSMTLLFLVMHLPVSERPKIIVAYVDHQLRDQSVVETNFIHDYCQSHALQLEQAVWQPKMHPKSGTEAAARTFRYNFFRKVLRNTGSRYLLTAHHGDDLAETVLMKLVRGGQLSSLVGISEARDFDEGMLVRPLLGFSKEQLRNFAVSKNIKWYEDVTNQELSVQRNRIRHEVVPMLKQENPKLLPHIHSYTAQLATVLTAVAELIEPIINSTVTVSDHQTVQIDLDSLKKHSPDVVQLAIQQVMERILHIPDVSINQVVSVLRLVDHDETPQGQLDFEDGWKVRREYQVLTILKQPQNFVGNPEKSRTFMVILDRWYSLNESFKFGVFSDEHLPNMGKKHDLYLADDDFPLSVRPVTVGDRISIGQGRHQKVGRVLINAKVPNPRRKRAQVLVTNRGTVLSVLGVKNSAVPEDTANLRHWCLIEINENNISERKGISDE</sequence>
<dbReference type="PANTHER" id="PTHR43033:SF1">
    <property type="entry name" value="TRNA(ILE)-LYSIDINE SYNTHASE-RELATED"/>
    <property type="match status" value="1"/>
</dbReference>
<dbReference type="HAMAP" id="MF_01161">
    <property type="entry name" value="tRNA_Ile_lys_synt"/>
    <property type="match status" value="1"/>
</dbReference>
<dbReference type="Gene3D" id="3.40.50.620">
    <property type="entry name" value="HUPs"/>
    <property type="match status" value="1"/>
</dbReference>
<keyword evidence="2 8" id="KW-0963">Cytoplasm</keyword>
<dbReference type="PANTHER" id="PTHR43033">
    <property type="entry name" value="TRNA(ILE)-LYSIDINE SYNTHASE-RELATED"/>
    <property type="match status" value="1"/>
</dbReference>
<feature type="domain" description="Lysidine-tRNA(Ile) synthetase C-terminal" evidence="9">
    <location>
        <begin position="383"/>
        <end position="452"/>
    </location>
</feature>
<comment type="caution">
    <text evidence="10">The sequence shown here is derived from an EMBL/GenBank/DDBJ whole genome shotgun (WGS) entry which is preliminary data.</text>
</comment>
<evidence type="ECO:0000256" key="2">
    <source>
        <dbReference type="ARBA" id="ARBA00022490"/>
    </source>
</evidence>
<comment type="catalytic activity">
    <reaction evidence="7 8">
        <text>cytidine(34) in tRNA(Ile2) + L-lysine + ATP = lysidine(34) in tRNA(Ile2) + AMP + diphosphate + H(+)</text>
        <dbReference type="Rhea" id="RHEA:43744"/>
        <dbReference type="Rhea" id="RHEA-COMP:10625"/>
        <dbReference type="Rhea" id="RHEA-COMP:10670"/>
        <dbReference type="ChEBI" id="CHEBI:15378"/>
        <dbReference type="ChEBI" id="CHEBI:30616"/>
        <dbReference type="ChEBI" id="CHEBI:32551"/>
        <dbReference type="ChEBI" id="CHEBI:33019"/>
        <dbReference type="ChEBI" id="CHEBI:82748"/>
        <dbReference type="ChEBI" id="CHEBI:83665"/>
        <dbReference type="ChEBI" id="CHEBI:456215"/>
        <dbReference type="EC" id="6.3.4.19"/>
    </reaction>
</comment>
<accession>A0A0R1KWM3</accession>
<gene>
    <name evidence="8" type="primary">tilS</name>
    <name evidence="10" type="ORF">FD17_GL000621</name>
</gene>
<evidence type="ECO:0000256" key="8">
    <source>
        <dbReference type="HAMAP-Rule" id="MF_01161"/>
    </source>
</evidence>
<dbReference type="InterPro" id="IPR011063">
    <property type="entry name" value="TilS/TtcA_N"/>
</dbReference>
<dbReference type="InterPro" id="IPR012796">
    <property type="entry name" value="Lysidine-tRNA-synth_C"/>
</dbReference>
<keyword evidence="6" id="KW-0067">ATP-binding</keyword>
<evidence type="ECO:0000313" key="11">
    <source>
        <dbReference type="Proteomes" id="UP000051581"/>
    </source>
</evidence>
<dbReference type="AlphaFoldDB" id="A0A0R1KWM3"/>
<dbReference type="RefSeq" id="WP_057825486.1">
    <property type="nucleotide sequence ID" value="NZ_AZEA01000012.1"/>
</dbReference>
<evidence type="ECO:0000256" key="7">
    <source>
        <dbReference type="ARBA" id="ARBA00048539"/>
    </source>
</evidence>
<keyword evidence="4 8" id="KW-0819">tRNA processing</keyword>
<reference evidence="10 11" key="1">
    <citation type="journal article" date="2015" name="Genome Announc.">
        <title>Expanding the biotechnology potential of lactobacilli through comparative genomics of 213 strains and associated genera.</title>
        <authorList>
            <person name="Sun Z."/>
            <person name="Harris H.M."/>
            <person name="McCann A."/>
            <person name="Guo C."/>
            <person name="Argimon S."/>
            <person name="Zhang W."/>
            <person name="Yang X."/>
            <person name="Jeffery I.B."/>
            <person name="Cooney J.C."/>
            <person name="Kagawa T.F."/>
            <person name="Liu W."/>
            <person name="Song Y."/>
            <person name="Salvetti E."/>
            <person name="Wrobel A."/>
            <person name="Rasinkangas P."/>
            <person name="Parkhill J."/>
            <person name="Rea M.C."/>
            <person name="O'Sullivan O."/>
            <person name="Ritari J."/>
            <person name="Douillard F.P."/>
            <person name="Paul Ross R."/>
            <person name="Yang R."/>
            <person name="Briner A.E."/>
            <person name="Felis G.E."/>
            <person name="de Vos W.M."/>
            <person name="Barrangou R."/>
            <person name="Klaenhammer T.R."/>
            <person name="Caufield P.W."/>
            <person name="Cui Y."/>
            <person name="Zhang H."/>
            <person name="O'Toole P.W."/>
        </authorList>
    </citation>
    <scope>NUCLEOTIDE SEQUENCE [LARGE SCALE GENOMIC DNA]</scope>
    <source>
        <strain evidence="10 11">DSM 19904</strain>
    </source>
</reference>
<evidence type="ECO:0000256" key="4">
    <source>
        <dbReference type="ARBA" id="ARBA00022694"/>
    </source>
</evidence>
<dbReference type="EC" id="6.3.4.19" evidence="8"/>
<dbReference type="GO" id="GO:0005524">
    <property type="term" value="F:ATP binding"/>
    <property type="evidence" value="ECO:0007669"/>
    <property type="project" value="UniProtKB-KW"/>
</dbReference>
<protein>
    <recommendedName>
        <fullName evidence="8">tRNA(Ile)-lysidine synthase</fullName>
        <ecNumber evidence="8">6.3.4.19</ecNumber>
    </recommendedName>
    <alternativeName>
        <fullName evidence="8">tRNA(Ile)-2-lysyl-cytidine synthase</fullName>
    </alternativeName>
    <alternativeName>
        <fullName evidence="8">tRNA(Ile)-lysidine synthetase</fullName>
    </alternativeName>
</protein>
<dbReference type="PATRIC" id="fig|1423808.3.peg.627"/>
<organism evidence="10 11">
    <name type="scientific">Lentilactobacillus sunkii DSM 19904</name>
    <dbReference type="NCBI Taxonomy" id="1423808"/>
    <lineage>
        <taxon>Bacteria</taxon>
        <taxon>Bacillati</taxon>
        <taxon>Bacillota</taxon>
        <taxon>Bacilli</taxon>
        <taxon>Lactobacillales</taxon>
        <taxon>Lactobacillaceae</taxon>
        <taxon>Lentilactobacillus</taxon>
    </lineage>
</organism>
<dbReference type="NCBIfam" id="TIGR02432">
    <property type="entry name" value="lysidine_TilS_N"/>
    <property type="match status" value="1"/>
</dbReference>
<dbReference type="InterPro" id="IPR014729">
    <property type="entry name" value="Rossmann-like_a/b/a_fold"/>
</dbReference>
<keyword evidence="5" id="KW-0547">Nucleotide-binding</keyword>
<dbReference type="SUPFAM" id="SSF52402">
    <property type="entry name" value="Adenine nucleotide alpha hydrolases-like"/>
    <property type="match status" value="1"/>
</dbReference>
<evidence type="ECO:0000256" key="6">
    <source>
        <dbReference type="ARBA" id="ARBA00022840"/>
    </source>
</evidence>
<evidence type="ECO:0000313" key="10">
    <source>
        <dbReference type="EMBL" id="KRK88141.1"/>
    </source>
</evidence>
<dbReference type="GO" id="GO:0006400">
    <property type="term" value="P:tRNA modification"/>
    <property type="evidence" value="ECO:0007669"/>
    <property type="project" value="UniProtKB-UniRule"/>
</dbReference>
<evidence type="ECO:0000256" key="3">
    <source>
        <dbReference type="ARBA" id="ARBA00022598"/>
    </source>
</evidence>
<keyword evidence="3 8" id="KW-0436">Ligase</keyword>
<dbReference type="NCBIfam" id="TIGR02433">
    <property type="entry name" value="lysidine_TilS_C"/>
    <property type="match status" value="1"/>
</dbReference>
<comment type="function">
    <text evidence="8">Ligates lysine onto the cytidine present at position 34 of the AUA codon-specific tRNA(Ile) that contains the anticodon CAU, in an ATP-dependent manner. Cytidine is converted to lysidine, thus changing the amino acid specificity of the tRNA from methionine to isoleucine.</text>
</comment>
<dbReference type="Proteomes" id="UP000051581">
    <property type="component" value="Unassembled WGS sequence"/>
</dbReference>
<dbReference type="SUPFAM" id="SSF56037">
    <property type="entry name" value="PheT/TilS domain"/>
    <property type="match status" value="1"/>
</dbReference>
<proteinExistence type="inferred from homology"/>
<dbReference type="InterPro" id="IPR012094">
    <property type="entry name" value="tRNA_Ile_lys_synt"/>
</dbReference>
<dbReference type="SMART" id="SM00977">
    <property type="entry name" value="TilS_C"/>
    <property type="match status" value="1"/>
</dbReference>
<evidence type="ECO:0000259" key="9">
    <source>
        <dbReference type="SMART" id="SM00977"/>
    </source>
</evidence>
<dbReference type="CDD" id="cd01992">
    <property type="entry name" value="TilS_N"/>
    <property type="match status" value="1"/>
</dbReference>
<dbReference type="GO" id="GO:0032267">
    <property type="term" value="F:tRNA(Ile)-lysidine synthase activity"/>
    <property type="evidence" value="ECO:0007669"/>
    <property type="project" value="UniProtKB-EC"/>
</dbReference>
<name>A0A0R1KWM3_9LACO</name>
<dbReference type="Pfam" id="PF01171">
    <property type="entry name" value="ATP_bind_3"/>
    <property type="match status" value="1"/>
</dbReference>
<comment type="caution">
    <text evidence="8">Lacks conserved residue(s) required for the propagation of feature annotation.</text>
</comment>
<evidence type="ECO:0000256" key="1">
    <source>
        <dbReference type="ARBA" id="ARBA00004496"/>
    </source>
</evidence>